<name>A0A9P7Y5T5_9FUNG</name>
<feature type="compositionally biased region" description="Low complexity" evidence="1">
    <location>
        <begin position="626"/>
        <end position="644"/>
    </location>
</feature>
<evidence type="ECO:0008006" key="4">
    <source>
        <dbReference type="Google" id="ProtNLM"/>
    </source>
</evidence>
<evidence type="ECO:0000313" key="3">
    <source>
        <dbReference type="Proteomes" id="UP000707451"/>
    </source>
</evidence>
<feature type="compositionally biased region" description="Polar residues" evidence="1">
    <location>
        <begin position="568"/>
        <end position="577"/>
    </location>
</feature>
<feature type="compositionally biased region" description="Polar residues" evidence="1">
    <location>
        <begin position="706"/>
        <end position="715"/>
    </location>
</feature>
<feature type="region of interest" description="Disordered" evidence="1">
    <location>
        <begin position="1"/>
        <end position="100"/>
    </location>
</feature>
<accession>A0A9P7Y5T5</accession>
<dbReference type="OrthoDB" id="2426045at2759"/>
<feature type="region of interest" description="Disordered" evidence="1">
    <location>
        <begin position="626"/>
        <end position="647"/>
    </location>
</feature>
<feature type="compositionally biased region" description="Polar residues" evidence="1">
    <location>
        <begin position="14"/>
        <end position="30"/>
    </location>
</feature>
<feature type="region of interest" description="Disordered" evidence="1">
    <location>
        <begin position="701"/>
        <end position="752"/>
    </location>
</feature>
<keyword evidence="3" id="KW-1185">Reference proteome</keyword>
<comment type="caution">
    <text evidence="2">The sequence shown here is derived from an EMBL/GenBank/DDBJ whole genome shotgun (WGS) entry which is preliminary data.</text>
</comment>
<dbReference type="AlphaFoldDB" id="A0A9P7Y5T5"/>
<evidence type="ECO:0000313" key="2">
    <source>
        <dbReference type="EMBL" id="KAG9073322.1"/>
    </source>
</evidence>
<feature type="compositionally biased region" description="Low complexity" evidence="1">
    <location>
        <begin position="666"/>
        <end position="679"/>
    </location>
</feature>
<protein>
    <recommendedName>
        <fullName evidence="4">F-box domain-containing protein</fullName>
    </recommendedName>
</protein>
<proteinExistence type="predicted"/>
<dbReference type="InterPro" id="IPR039715">
    <property type="entry name" value="ZCCHC10"/>
</dbReference>
<evidence type="ECO:0000256" key="1">
    <source>
        <dbReference type="SAM" id="MobiDB-lite"/>
    </source>
</evidence>
<organism evidence="2 3">
    <name type="scientific">Linnemannia hyalina</name>
    <dbReference type="NCBI Taxonomy" id="64524"/>
    <lineage>
        <taxon>Eukaryota</taxon>
        <taxon>Fungi</taxon>
        <taxon>Fungi incertae sedis</taxon>
        <taxon>Mucoromycota</taxon>
        <taxon>Mortierellomycotina</taxon>
        <taxon>Mortierellomycetes</taxon>
        <taxon>Mortierellales</taxon>
        <taxon>Mortierellaceae</taxon>
        <taxon>Linnemannia</taxon>
    </lineage>
</organism>
<reference evidence="2" key="1">
    <citation type="submission" date="2021-06" db="EMBL/GenBank/DDBJ databases">
        <title>Genome Sequence of Mortierella hyaline Strain SCG-10, a Cold-Adapted, Nitrate-Reducing Fungus Isolated from Soil in Minnesota, USA.</title>
        <authorList>
            <person name="Aldossari N."/>
        </authorList>
    </citation>
    <scope>NUCLEOTIDE SEQUENCE</scope>
    <source>
        <strain evidence="2">SCG-10</strain>
    </source>
</reference>
<dbReference type="CDD" id="cd09917">
    <property type="entry name" value="F-box_SF"/>
    <property type="match status" value="1"/>
</dbReference>
<feature type="region of interest" description="Disordered" evidence="1">
    <location>
        <begin position="552"/>
        <end position="577"/>
    </location>
</feature>
<gene>
    <name evidence="2" type="ORF">KI688_001114</name>
</gene>
<feature type="compositionally biased region" description="Low complexity" evidence="1">
    <location>
        <begin position="729"/>
        <end position="742"/>
    </location>
</feature>
<dbReference type="PANTHER" id="PTHR13491">
    <property type="entry name" value="ZCCHC10 PROTEIN"/>
    <property type="match status" value="1"/>
</dbReference>
<feature type="compositionally biased region" description="Low complexity" evidence="1">
    <location>
        <begin position="79"/>
        <end position="100"/>
    </location>
</feature>
<dbReference type="Proteomes" id="UP000707451">
    <property type="component" value="Unassembled WGS sequence"/>
</dbReference>
<dbReference type="EMBL" id="JAHRHY010000001">
    <property type="protein sequence ID" value="KAG9073322.1"/>
    <property type="molecule type" value="Genomic_DNA"/>
</dbReference>
<feature type="region of interest" description="Disordered" evidence="1">
    <location>
        <begin position="660"/>
        <end position="679"/>
    </location>
</feature>
<dbReference type="PANTHER" id="PTHR13491:SF0">
    <property type="entry name" value="ZINC FINGER CCHC DOMAIN-CONTAINING PROTEIN 10"/>
    <property type="match status" value="1"/>
</dbReference>
<feature type="compositionally biased region" description="Polar residues" evidence="1">
    <location>
        <begin position="48"/>
        <end position="78"/>
    </location>
</feature>
<sequence length="795" mass="86859">MATTTAAPVFHLHQSPSSGINWLPSSQANDAESKLCDSGSYRDPLVHPSQSSVQMPQSYNAPESRISNQHAISHTGNITTTSSSSSSSLPSSSSSATTTTVACSSTSTTSTFTTITSHKEMPFYGLPPEILQHIASFLPFHGLVRLYTSLPKLHRPIFQLLLDHSLALMMLTLEIRQLSDEQPPIRDSFFVSMNNNPNGVGAARKLQTHWRVTDFDLERMRVEFQLEEKLGLEMVERRRWEVEYQIQQQLLQQGRKKEQLDSTRLGLQRQGQGEEEDIENLIWRTRTGGISNSSSTSSLIGILGTGAGGAESQQRYNAEVSDSNFFHCNGSSHTPTLGSATVSFKAQRNMPAPWISQHFDFADHSTLTSSLASVSASVSASASASSSTSSAPAETPAVIRARERVAAHQQNRLLLRALAKMRSCEESSKLQFLPVTVELETEELGQKKVEAELVDGTTAGVRRRTSSGYGKVSEVSASLEQGAKLGRRHSWQALRPPTDRAYGTGSGIGVSSAQHPHQHHHYSALEPLLTFGNDLSSSGWTKALKRILKRSSWNGNSSARSRAHTAPPVSTTPVSSTGCSVCDAQHYQYYNHYNQQQQQQQPQRRSMDSLRTVDWSSVFHSVASSMNRSSSSTSSHSTTTSATSGGACQCQNRKSVLLTTSKQQDPSAAAPVAASTPATKATISTALITKRRSFSNMVAGYRKGKTSTSDSPTVASSTVDKGKGKGKSKSTVSGPTPSPSSSEQEQERKAEERHQKLFEFSYGVRHNYLHSHRLEGERVIRPMRFACSLDFFIQD</sequence>